<evidence type="ECO:0000256" key="6">
    <source>
        <dbReference type="SAM" id="Phobius"/>
    </source>
</evidence>
<comment type="subcellular location">
    <subcellularLocation>
        <location evidence="1">Membrane</location>
        <topology evidence="1">Multi-pass membrane protein</topology>
    </subcellularLocation>
</comment>
<dbReference type="AlphaFoldDB" id="A0A0B4G3L6"/>
<organism evidence="8 9">
    <name type="scientific">Metarhizium guizhouense (strain ARSEF 977)</name>
    <dbReference type="NCBI Taxonomy" id="1276136"/>
    <lineage>
        <taxon>Eukaryota</taxon>
        <taxon>Fungi</taxon>
        <taxon>Dikarya</taxon>
        <taxon>Ascomycota</taxon>
        <taxon>Pezizomycotina</taxon>
        <taxon>Sordariomycetes</taxon>
        <taxon>Hypocreomycetidae</taxon>
        <taxon>Hypocreales</taxon>
        <taxon>Clavicipitaceae</taxon>
        <taxon>Metarhizium</taxon>
    </lineage>
</organism>
<feature type="transmembrane region" description="Helical" evidence="6">
    <location>
        <begin position="12"/>
        <end position="32"/>
    </location>
</feature>
<dbReference type="InterPro" id="IPR052337">
    <property type="entry name" value="SAT4-like"/>
</dbReference>
<reference evidence="8 9" key="1">
    <citation type="journal article" date="2014" name="Proc. Natl. Acad. Sci. U.S.A.">
        <title>Trajectory and genomic determinants of fungal-pathogen speciation and host adaptation.</title>
        <authorList>
            <person name="Hu X."/>
            <person name="Xiao G."/>
            <person name="Zheng P."/>
            <person name="Shang Y."/>
            <person name="Su Y."/>
            <person name="Zhang X."/>
            <person name="Liu X."/>
            <person name="Zhan S."/>
            <person name="St Leger R.J."/>
            <person name="Wang C."/>
        </authorList>
    </citation>
    <scope>NUCLEOTIDE SEQUENCE [LARGE SCALE GENOMIC DNA]</scope>
    <source>
        <strain evidence="8 9">ARSEF 977</strain>
    </source>
</reference>
<comment type="similarity">
    <text evidence="5">Belongs to the SAT4 family.</text>
</comment>
<evidence type="ECO:0000313" key="9">
    <source>
        <dbReference type="Proteomes" id="UP000031192"/>
    </source>
</evidence>
<evidence type="ECO:0000259" key="7">
    <source>
        <dbReference type="Pfam" id="PF20684"/>
    </source>
</evidence>
<feature type="transmembrane region" description="Helical" evidence="6">
    <location>
        <begin position="129"/>
        <end position="150"/>
    </location>
</feature>
<dbReference type="OrthoDB" id="5152594at2759"/>
<dbReference type="PANTHER" id="PTHR33048:SF18">
    <property type="entry name" value="INTEGRAL MEMBRANE PROTEIN"/>
    <property type="match status" value="1"/>
</dbReference>
<dbReference type="EMBL" id="AZNH01000189">
    <property type="protein sequence ID" value="KID81170.1"/>
    <property type="molecule type" value="Genomic_DNA"/>
</dbReference>
<evidence type="ECO:0000256" key="4">
    <source>
        <dbReference type="ARBA" id="ARBA00023136"/>
    </source>
</evidence>
<feature type="transmembrane region" description="Helical" evidence="6">
    <location>
        <begin position="207"/>
        <end position="228"/>
    </location>
</feature>
<evidence type="ECO:0000256" key="3">
    <source>
        <dbReference type="ARBA" id="ARBA00022989"/>
    </source>
</evidence>
<dbReference type="Pfam" id="PF20684">
    <property type="entry name" value="Fung_rhodopsin"/>
    <property type="match status" value="1"/>
</dbReference>
<dbReference type="PANTHER" id="PTHR33048">
    <property type="entry name" value="PTH11-LIKE INTEGRAL MEMBRANE PROTEIN (AFU_ORTHOLOGUE AFUA_5G11245)"/>
    <property type="match status" value="1"/>
</dbReference>
<feature type="domain" description="Rhodopsin" evidence="7">
    <location>
        <begin position="38"/>
        <end position="271"/>
    </location>
</feature>
<dbReference type="InterPro" id="IPR049326">
    <property type="entry name" value="Rhodopsin_dom_fungi"/>
</dbReference>
<dbReference type="GO" id="GO:0016020">
    <property type="term" value="C:membrane"/>
    <property type="evidence" value="ECO:0007669"/>
    <property type="project" value="UniProtKB-SubCell"/>
</dbReference>
<feature type="transmembrane region" description="Helical" evidence="6">
    <location>
        <begin position="170"/>
        <end position="195"/>
    </location>
</feature>
<dbReference type="HOGENOM" id="CLU_028200_5_0_1"/>
<comment type="caution">
    <text evidence="8">The sequence shown here is derived from an EMBL/GenBank/DDBJ whole genome shotgun (WGS) entry which is preliminary data.</text>
</comment>
<evidence type="ECO:0000256" key="5">
    <source>
        <dbReference type="ARBA" id="ARBA00038359"/>
    </source>
</evidence>
<proteinExistence type="inferred from homology"/>
<sequence length="329" mass="35859">MSHVASSSLPSAATTGLVVVSAIFPALSAVALYLRVVAVRQKASTGSRSDEIWLLVSWLTTAPLSIVVWVVAARSGINYYKINNQTGVKYSLALIWLCSVILNAPETAVKIAILLFYKGIFSMPMFKVCVRFGIATISVWGIVFFCFTLTDVRPVSEPWSGHVSLPYDATALGLAQVGTNIALDVIVLCFPLPVISRLHMPTNRKMAVALIFWLGVFCCVASVARLVLLKKSLAVIIEDPAQHIYLQANVIIWKIIEPNMSIVSACLPCYGTFVDSRTAESLVRSLPRFGGAKELDMPKASHESISALQVDLHRQLTLQEGEQGRVRLG</sequence>
<keyword evidence="2 6" id="KW-0812">Transmembrane</keyword>
<feature type="transmembrane region" description="Helical" evidence="6">
    <location>
        <begin position="52"/>
        <end position="73"/>
    </location>
</feature>
<dbReference type="Proteomes" id="UP000031192">
    <property type="component" value="Unassembled WGS sequence"/>
</dbReference>
<evidence type="ECO:0000256" key="1">
    <source>
        <dbReference type="ARBA" id="ARBA00004141"/>
    </source>
</evidence>
<evidence type="ECO:0000256" key="2">
    <source>
        <dbReference type="ARBA" id="ARBA00022692"/>
    </source>
</evidence>
<evidence type="ECO:0000313" key="8">
    <source>
        <dbReference type="EMBL" id="KID81170.1"/>
    </source>
</evidence>
<gene>
    <name evidence="8" type="ORF">MGU_11452</name>
</gene>
<keyword evidence="9" id="KW-1185">Reference proteome</keyword>
<keyword evidence="4 6" id="KW-0472">Membrane</keyword>
<feature type="transmembrane region" description="Helical" evidence="6">
    <location>
        <begin position="93"/>
        <end position="117"/>
    </location>
</feature>
<name>A0A0B4G3L6_METGA</name>
<keyword evidence="3 6" id="KW-1133">Transmembrane helix</keyword>
<accession>A0A0B4G3L6</accession>
<protein>
    <submittedName>
        <fullName evidence="8">GPCR, PTH-type</fullName>
    </submittedName>
</protein>